<dbReference type="Gene3D" id="3.40.630.10">
    <property type="entry name" value="Zn peptidases"/>
    <property type="match status" value="2"/>
</dbReference>
<dbReference type="GO" id="GO:0006508">
    <property type="term" value="P:proteolysis"/>
    <property type="evidence" value="ECO:0007669"/>
    <property type="project" value="UniProtKB-KW"/>
</dbReference>
<evidence type="ECO:0000256" key="6">
    <source>
        <dbReference type="ARBA" id="ARBA00022833"/>
    </source>
</evidence>
<accession>V6LQ45</accession>
<dbReference type="InterPro" id="IPR002933">
    <property type="entry name" value="Peptidase_M20"/>
</dbReference>
<dbReference type="Proteomes" id="UP000018208">
    <property type="component" value="Unassembled WGS sequence"/>
</dbReference>
<evidence type="ECO:0000256" key="3">
    <source>
        <dbReference type="ARBA" id="ARBA00022670"/>
    </source>
</evidence>
<dbReference type="FunFam" id="3.40.630.10:FF:000015">
    <property type="entry name" value="Aminoacyl-histidine dipeptidase PepD"/>
    <property type="match status" value="1"/>
</dbReference>
<dbReference type="GO" id="GO:0070573">
    <property type="term" value="F:metallodipeptidase activity"/>
    <property type="evidence" value="ECO:0007669"/>
    <property type="project" value="TreeGrafter"/>
</dbReference>
<dbReference type="InterPro" id="IPR011650">
    <property type="entry name" value="Peptidase_M20_dimer"/>
</dbReference>
<organism evidence="10">
    <name type="scientific">Spironucleus salmonicida</name>
    <dbReference type="NCBI Taxonomy" id="348837"/>
    <lineage>
        <taxon>Eukaryota</taxon>
        <taxon>Metamonada</taxon>
        <taxon>Diplomonadida</taxon>
        <taxon>Hexamitidae</taxon>
        <taxon>Hexamitinae</taxon>
        <taxon>Spironucleus</taxon>
    </lineage>
</organism>
<keyword evidence="4" id="KW-0479">Metal-binding</keyword>
<dbReference type="PIRSF" id="PIRSF016599">
    <property type="entry name" value="Xaa-His_dipept"/>
    <property type="match status" value="1"/>
</dbReference>
<evidence type="ECO:0000256" key="5">
    <source>
        <dbReference type="ARBA" id="ARBA00022801"/>
    </source>
</evidence>
<reference evidence="10 11" key="1">
    <citation type="journal article" date="2014" name="PLoS Genet.">
        <title>The Genome of Spironucleus salmonicida Highlights a Fish Pathogen Adapted to Fluctuating Environments.</title>
        <authorList>
            <person name="Xu F."/>
            <person name="Jerlstrom-Hultqvist J."/>
            <person name="Einarsson E."/>
            <person name="Astvaldsson A."/>
            <person name="Svard S.G."/>
            <person name="Andersson J.O."/>
        </authorList>
    </citation>
    <scope>NUCLEOTIDE SEQUENCE</scope>
    <source>
        <strain evidence="11">ATCC 50377</strain>
    </source>
</reference>
<keyword evidence="7" id="KW-0482">Metalloprotease</keyword>
<gene>
    <name evidence="10" type="ORF">SS50377_13611</name>
    <name evidence="11" type="ORF">SS50377_28189</name>
</gene>
<dbReference type="InterPro" id="IPR001160">
    <property type="entry name" value="Peptidase_M20C"/>
</dbReference>
<keyword evidence="12" id="KW-1185">Reference proteome</keyword>
<evidence type="ECO:0000313" key="10">
    <source>
        <dbReference type="EMBL" id="EST46368.1"/>
    </source>
</evidence>
<evidence type="ECO:0000313" key="11">
    <source>
        <dbReference type="EMBL" id="KAH0570214.1"/>
    </source>
</evidence>
<dbReference type="Pfam" id="PF07687">
    <property type="entry name" value="M20_dimer"/>
    <property type="match status" value="1"/>
</dbReference>
<proteinExistence type="predicted"/>
<dbReference type="VEuPathDB" id="GiardiaDB:SS50377_28189"/>
<keyword evidence="5" id="KW-0378">Hydrolase</keyword>
<name>V6LQ45_9EUKA</name>
<reference evidence="11" key="2">
    <citation type="submission" date="2020-12" db="EMBL/GenBank/DDBJ databases">
        <title>New Spironucleus salmonicida genome in near-complete chromosomes.</title>
        <authorList>
            <person name="Xu F."/>
            <person name="Kurt Z."/>
            <person name="Jimenez-Gonzalez A."/>
            <person name="Astvaldsson A."/>
            <person name="Andersson J.O."/>
            <person name="Svard S.G."/>
        </authorList>
    </citation>
    <scope>NUCLEOTIDE SEQUENCE</scope>
    <source>
        <strain evidence="11">ATCC 50377</strain>
    </source>
</reference>
<evidence type="ECO:0000256" key="8">
    <source>
        <dbReference type="ARBA" id="ARBA00023285"/>
    </source>
</evidence>
<dbReference type="OrthoDB" id="191370at2759"/>
<keyword evidence="8" id="KW-0170">Cobalt</keyword>
<dbReference type="GO" id="GO:0046872">
    <property type="term" value="F:metal ion binding"/>
    <property type="evidence" value="ECO:0007669"/>
    <property type="project" value="UniProtKB-KW"/>
</dbReference>
<sequence>MALTTNNAALLEKMPAKYRKIFELFFELCEVPHGSGNRKPVTNWLVNFAKTNCLEYTVDETSNVLIKVPATKGYENVPGICLQNHTDKVDVKKPEQVHDFSKDPLVLRQEGEYLYATNTTLGADNGMGLVTALALAIDSTYQHGPIEILCTSDEEIGLIGASKLAPCLKSKYLLNMDTEEFGDICISCAGGFRVNISKTFKKIEVADRKVIEISIDGYSGGHSGCEIHLFRANAIKQMAKLIKLLPASYDARIISINGGTTHNAIPAFCKARIAISNCDCKESCPLQSIFDKITKQYVEEKKATISSKFVEEKQCFNSEDTQEILNIILTLPHGPQRISQAVKDFVESSFATTIVKTCEDGTVDFLGSGRSCYSEELDHIYMSLKSICQLVKWNITGMESAYPGWPANPDSPLLKICQEVYAKHAKDVKISAIHAGLEAGMICALHPGMDAISIGPTIISPHSPTEHCEISTVGPIFDIVKDLLEKFTQ</sequence>
<dbReference type="NCBIfam" id="TIGR01893">
    <property type="entry name" value="aa-his-dipept"/>
    <property type="match status" value="1"/>
</dbReference>
<dbReference type="PRINTS" id="PR00934">
    <property type="entry name" value="XHISDIPTASE"/>
</dbReference>
<feature type="domain" description="Peptidase M20 dimerisation" evidence="9">
    <location>
        <begin position="216"/>
        <end position="276"/>
    </location>
</feature>
<dbReference type="EMBL" id="KI546076">
    <property type="protein sequence ID" value="EST46368.1"/>
    <property type="molecule type" value="Genomic_DNA"/>
</dbReference>
<dbReference type="AlphaFoldDB" id="V6LQ45"/>
<evidence type="ECO:0000259" key="9">
    <source>
        <dbReference type="Pfam" id="PF07687"/>
    </source>
</evidence>
<evidence type="ECO:0000256" key="1">
    <source>
        <dbReference type="ARBA" id="ARBA00001941"/>
    </source>
</evidence>
<evidence type="ECO:0000256" key="2">
    <source>
        <dbReference type="ARBA" id="ARBA00001947"/>
    </source>
</evidence>
<comment type="cofactor">
    <cofactor evidence="1">
        <name>Co(2+)</name>
        <dbReference type="ChEBI" id="CHEBI:48828"/>
    </cofactor>
</comment>
<keyword evidence="3" id="KW-0645">Protease</keyword>
<evidence type="ECO:0000256" key="4">
    <source>
        <dbReference type="ARBA" id="ARBA00022723"/>
    </source>
</evidence>
<dbReference type="SUPFAM" id="SSF53187">
    <property type="entry name" value="Zn-dependent exopeptidases"/>
    <property type="match status" value="1"/>
</dbReference>
<keyword evidence="6" id="KW-0862">Zinc</keyword>
<dbReference type="PANTHER" id="PTHR43501">
    <property type="entry name" value="CYTOSOL NON-SPECIFIC DIPEPTIDASE"/>
    <property type="match status" value="1"/>
</dbReference>
<protein>
    <submittedName>
        <fullName evidence="10">Aminoacyl-histidine dipeptidase</fullName>
    </submittedName>
</protein>
<dbReference type="FunFam" id="3.40.630.10:FF:000018">
    <property type="entry name" value="Aminoacyl-histidine dipeptidase PepD"/>
    <property type="match status" value="1"/>
</dbReference>
<evidence type="ECO:0000313" key="12">
    <source>
        <dbReference type="Proteomes" id="UP000018208"/>
    </source>
</evidence>
<dbReference type="Pfam" id="PF01546">
    <property type="entry name" value="Peptidase_M20"/>
    <property type="match status" value="1"/>
</dbReference>
<dbReference type="EMBL" id="AUWU02000008">
    <property type="protein sequence ID" value="KAH0570214.1"/>
    <property type="molecule type" value="Genomic_DNA"/>
</dbReference>
<dbReference type="PANTHER" id="PTHR43501:SF1">
    <property type="entry name" value="CYTOSOL NON-SPECIFIC DIPEPTIDASE"/>
    <property type="match status" value="1"/>
</dbReference>
<evidence type="ECO:0000256" key="7">
    <source>
        <dbReference type="ARBA" id="ARBA00023049"/>
    </source>
</evidence>
<dbReference type="GO" id="GO:0005829">
    <property type="term" value="C:cytosol"/>
    <property type="evidence" value="ECO:0007669"/>
    <property type="project" value="TreeGrafter"/>
</dbReference>
<comment type="cofactor">
    <cofactor evidence="2">
        <name>Zn(2+)</name>
        <dbReference type="ChEBI" id="CHEBI:29105"/>
    </cofactor>
</comment>